<feature type="region of interest" description="Disordered" evidence="1">
    <location>
        <begin position="153"/>
        <end position="174"/>
    </location>
</feature>
<dbReference type="RefSeq" id="XP_024321893.1">
    <property type="nucleotide sequence ID" value="XM_024470883.1"/>
</dbReference>
<keyword evidence="2" id="KW-1133">Transmembrane helix</keyword>
<keyword evidence="2" id="KW-0472">Membrane</keyword>
<feature type="compositionally biased region" description="Low complexity" evidence="1">
    <location>
        <begin position="1"/>
        <end position="12"/>
    </location>
</feature>
<evidence type="ECO:0000256" key="2">
    <source>
        <dbReference type="SAM" id="Phobius"/>
    </source>
</evidence>
<feature type="region of interest" description="Disordered" evidence="1">
    <location>
        <begin position="328"/>
        <end position="349"/>
    </location>
</feature>
<accession>A0A177A2T5</accession>
<dbReference type="Proteomes" id="UP000077154">
    <property type="component" value="Unassembled WGS sequence"/>
</dbReference>
<name>A0A177A2T5_9PEZI</name>
<sequence length="370" mass="41299">MVAVPTTTATTPESSPDPQTGIHKTMLITATVTSISVFFILATALGFWIWRRTREKKLKLASRNGHIEAGSSSYSPGRGMHKKFSLGTTINYTASTSPTVVDYVGLMRSVSQRNLTGPASDVQSAVDTDWSNVRRSSIALPPERVHGINSQYRRPNRVSARPSQSRHPYISNYHSSYSRDRSEVVPYIPTAESYTSRGTSAFLRPTEAIRGQNREISYGPSQEAILLPTVYSPDTAKSVVPIHERGDDKPPSQPDADEHFPSSPRREWAWAEALRRLEGIHRRRPVDFTRDPTGDSQVTVTRDGFDLHHVDESAMSEEGDYETIMYESEGESRAQSLRGPGRDNTDESVFSLDAVVRRIANEPPRVRGRR</sequence>
<dbReference type="CDD" id="cd12087">
    <property type="entry name" value="TM_EGFR-like"/>
    <property type="match status" value="1"/>
</dbReference>
<feature type="compositionally biased region" description="Polar residues" evidence="1">
    <location>
        <begin position="161"/>
        <end position="174"/>
    </location>
</feature>
<dbReference type="OrthoDB" id="3438325at2759"/>
<feature type="region of interest" description="Disordered" evidence="1">
    <location>
        <begin position="241"/>
        <end position="264"/>
    </location>
</feature>
<evidence type="ECO:0000313" key="3">
    <source>
        <dbReference type="EMBL" id="OAF56599.1"/>
    </source>
</evidence>
<keyword evidence="2" id="KW-0812">Transmembrane</keyword>
<protein>
    <submittedName>
        <fullName evidence="3">Uncharacterized protein</fullName>
    </submittedName>
</protein>
<evidence type="ECO:0000256" key="1">
    <source>
        <dbReference type="SAM" id="MobiDB-lite"/>
    </source>
</evidence>
<feature type="region of interest" description="Disordered" evidence="1">
    <location>
        <begin position="1"/>
        <end position="21"/>
    </location>
</feature>
<gene>
    <name evidence="3" type="ORF">VC83_07308</name>
</gene>
<proteinExistence type="predicted"/>
<feature type="compositionally biased region" description="Basic and acidic residues" evidence="1">
    <location>
        <begin position="242"/>
        <end position="264"/>
    </location>
</feature>
<dbReference type="AlphaFoldDB" id="A0A177A2T5"/>
<reference evidence="3" key="1">
    <citation type="submission" date="2016-03" db="EMBL/GenBank/DDBJ databases">
        <title>Updated assembly of Pseudogymnoascus destructans, the fungus causing white-nose syndrome of bats.</title>
        <authorList>
            <person name="Palmer J.M."/>
            <person name="Drees K.P."/>
            <person name="Foster J.T."/>
            <person name="Lindner D.L."/>
        </authorList>
    </citation>
    <scope>NUCLEOTIDE SEQUENCE [LARGE SCALE GENOMIC DNA]</scope>
    <source>
        <strain evidence="3">20631-21</strain>
    </source>
</reference>
<organism evidence="3">
    <name type="scientific">Pseudogymnoascus destructans</name>
    <dbReference type="NCBI Taxonomy" id="655981"/>
    <lineage>
        <taxon>Eukaryota</taxon>
        <taxon>Fungi</taxon>
        <taxon>Dikarya</taxon>
        <taxon>Ascomycota</taxon>
        <taxon>Pezizomycotina</taxon>
        <taxon>Leotiomycetes</taxon>
        <taxon>Thelebolales</taxon>
        <taxon>Thelebolaceae</taxon>
        <taxon>Pseudogymnoascus</taxon>
    </lineage>
</organism>
<dbReference type="GeneID" id="36290356"/>
<dbReference type="EMBL" id="KV441403">
    <property type="protein sequence ID" value="OAF56599.1"/>
    <property type="molecule type" value="Genomic_DNA"/>
</dbReference>
<feature type="transmembrane region" description="Helical" evidence="2">
    <location>
        <begin position="26"/>
        <end position="50"/>
    </location>
</feature>